<reference evidence="10 11" key="1">
    <citation type="submission" date="2018-08" db="EMBL/GenBank/DDBJ databases">
        <title>The metabolism and importance of syntrophic acetate oxidation coupled to methane or sulfide production in haloalkaline environments.</title>
        <authorList>
            <person name="Timmers P.H.A."/>
            <person name="Vavourakis C.D."/>
            <person name="Sorokin D.Y."/>
            <person name="Sinninghe Damste J.S."/>
            <person name="Muyzer G."/>
            <person name="Stams A.J.M."/>
            <person name="Plugge C.M."/>
        </authorList>
    </citation>
    <scope>NUCLEOTIDE SEQUENCE [LARGE SCALE GENOMIC DNA]</scope>
    <source>
        <strain evidence="10">MSAO_Arc3</strain>
    </source>
</reference>
<dbReference type="InterPro" id="IPR026392">
    <property type="entry name" value="Exo/Archaeosortase_dom"/>
</dbReference>
<accession>A0A3R7XI07</accession>
<feature type="transmembrane region" description="Helical" evidence="9">
    <location>
        <begin position="93"/>
        <end position="112"/>
    </location>
</feature>
<dbReference type="EMBL" id="QZAB01000335">
    <property type="protein sequence ID" value="RQD85186.1"/>
    <property type="molecule type" value="Genomic_DNA"/>
</dbReference>
<protein>
    <submittedName>
        <fullName evidence="10">Archaeosortase A</fullName>
        <ecNumber evidence="10">3.4.22.-</ecNumber>
    </submittedName>
</protein>
<sequence>MLDNLLWIAVALMLISILIPKNARTGKLLGGIGWTFFGFHWLNQPVYYISINDYFNAVLTVFIALFCLFLAYIMVFQEFKNSIELNPDLKIDVTHMATAATAIGSLMYFPFATVQSMEMWLVSIVTTHTVWMLNVLGYPALLTAWDVITLNEYSVRIILACTAIESIALFTGLILAVKAPVKRLITAFMVSIPVIYGLNIVRNTFVTVAFAGQWFGPNSFEIAHHFIAKAGSIVALLVIAYLVLRILPELIDLIDGLRIIGTDHVQVIFNKISRK</sequence>
<dbReference type="NCBIfam" id="TIGR04125">
    <property type="entry name" value="exosort_PGF_TRM"/>
    <property type="match status" value="1"/>
</dbReference>
<comment type="subcellular location">
    <subcellularLocation>
        <location evidence="1">Cell membrane</location>
        <topology evidence="1">Multi-pass membrane protein</topology>
    </subcellularLocation>
</comment>
<feature type="active site" description="Acyl-thioester intermediate" evidence="8">
    <location>
        <position position="161"/>
    </location>
</feature>
<evidence type="ECO:0000256" key="9">
    <source>
        <dbReference type="SAM" id="Phobius"/>
    </source>
</evidence>
<proteinExistence type="predicted"/>
<name>A0A3R7XI07_9EURY</name>
<evidence type="ECO:0000256" key="2">
    <source>
        <dbReference type="ARBA" id="ARBA00022475"/>
    </source>
</evidence>
<evidence type="ECO:0000256" key="6">
    <source>
        <dbReference type="ARBA" id="ARBA00022989"/>
    </source>
</evidence>
<feature type="transmembrane region" description="Helical" evidence="9">
    <location>
        <begin position="222"/>
        <end position="244"/>
    </location>
</feature>
<keyword evidence="4 9" id="KW-0812">Transmembrane</keyword>
<feature type="transmembrane region" description="Helical" evidence="9">
    <location>
        <begin position="119"/>
        <end position="141"/>
    </location>
</feature>
<keyword evidence="2" id="KW-1003">Cell membrane</keyword>
<dbReference type="GO" id="GO:0005886">
    <property type="term" value="C:plasma membrane"/>
    <property type="evidence" value="ECO:0007669"/>
    <property type="project" value="UniProtKB-SubCell"/>
</dbReference>
<evidence type="ECO:0000256" key="5">
    <source>
        <dbReference type="ARBA" id="ARBA00022801"/>
    </source>
</evidence>
<evidence type="ECO:0000256" key="3">
    <source>
        <dbReference type="ARBA" id="ARBA00022670"/>
    </source>
</evidence>
<dbReference type="Pfam" id="PF09721">
    <property type="entry name" value="Exosortase_EpsH"/>
    <property type="match status" value="1"/>
</dbReference>
<feature type="transmembrane region" description="Helical" evidence="9">
    <location>
        <begin position="54"/>
        <end position="73"/>
    </location>
</feature>
<evidence type="ECO:0000313" key="11">
    <source>
        <dbReference type="Proteomes" id="UP000284763"/>
    </source>
</evidence>
<keyword evidence="6 9" id="KW-1133">Transmembrane helix</keyword>
<dbReference type="GO" id="GO:0006508">
    <property type="term" value="P:proteolysis"/>
    <property type="evidence" value="ECO:0007669"/>
    <property type="project" value="UniProtKB-KW"/>
</dbReference>
<dbReference type="NCBIfam" id="TIGR04178">
    <property type="entry name" value="exo_archaeo"/>
    <property type="match status" value="1"/>
</dbReference>
<gene>
    <name evidence="10" type="primary">artA</name>
    <name evidence="10" type="ORF">D5R95_05315</name>
</gene>
<dbReference type="GO" id="GO:0008233">
    <property type="term" value="F:peptidase activity"/>
    <property type="evidence" value="ECO:0007669"/>
    <property type="project" value="UniProtKB-KW"/>
</dbReference>
<feature type="transmembrane region" description="Helical" evidence="9">
    <location>
        <begin position="6"/>
        <end position="23"/>
    </location>
</feature>
<evidence type="ECO:0000256" key="7">
    <source>
        <dbReference type="ARBA" id="ARBA00023136"/>
    </source>
</evidence>
<evidence type="ECO:0000256" key="8">
    <source>
        <dbReference type="PIRSR" id="PIRSR025737-1"/>
    </source>
</evidence>
<feature type="active site" description="Proton donor" evidence="8">
    <location>
        <position position="202"/>
    </location>
</feature>
<comment type="caution">
    <text evidence="10">The sequence shown here is derived from an EMBL/GenBank/DDBJ whole genome shotgun (WGS) entry which is preliminary data.</text>
</comment>
<keyword evidence="7 9" id="KW-0472">Membrane</keyword>
<evidence type="ECO:0000256" key="1">
    <source>
        <dbReference type="ARBA" id="ARBA00004651"/>
    </source>
</evidence>
<dbReference type="EC" id="3.4.22.-" evidence="10"/>
<dbReference type="InterPro" id="IPR014522">
    <property type="entry name" value="ArtA"/>
</dbReference>
<dbReference type="InterPro" id="IPR019127">
    <property type="entry name" value="Exosortase"/>
</dbReference>
<feature type="transmembrane region" description="Helical" evidence="9">
    <location>
        <begin position="153"/>
        <end position="177"/>
    </location>
</feature>
<dbReference type="PIRSF" id="PIRSF025737">
    <property type="entry name" value="Cyco1"/>
    <property type="match status" value="1"/>
</dbReference>
<keyword evidence="5 10" id="KW-0378">Hydrolase</keyword>
<feature type="transmembrane region" description="Helical" evidence="9">
    <location>
        <begin position="184"/>
        <end position="202"/>
    </location>
</feature>
<evidence type="ECO:0000313" key="10">
    <source>
        <dbReference type="EMBL" id="RQD85186.1"/>
    </source>
</evidence>
<evidence type="ECO:0000256" key="4">
    <source>
        <dbReference type="ARBA" id="ARBA00022692"/>
    </source>
</evidence>
<organism evidence="10 11">
    <name type="scientific">Methanosalsum natronophilum</name>
    <dbReference type="NCBI Taxonomy" id="768733"/>
    <lineage>
        <taxon>Archaea</taxon>
        <taxon>Methanobacteriati</taxon>
        <taxon>Methanobacteriota</taxon>
        <taxon>Stenosarchaea group</taxon>
        <taxon>Methanomicrobia</taxon>
        <taxon>Methanosarcinales</taxon>
        <taxon>Methanosarcinaceae</taxon>
        <taxon>Methanosalsum</taxon>
    </lineage>
</organism>
<dbReference type="AlphaFoldDB" id="A0A3R7XI07"/>
<keyword evidence="3" id="KW-0645">Protease</keyword>
<dbReference type="Proteomes" id="UP000284763">
    <property type="component" value="Unassembled WGS sequence"/>
</dbReference>